<dbReference type="Proteomes" id="UP001229486">
    <property type="component" value="Unassembled WGS sequence"/>
</dbReference>
<dbReference type="RefSeq" id="WP_392394692.1">
    <property type="nucleotide sequence ID" value="NZ_JAURTK010000005.1"/>
</dbReference>
<reference evidence="4" key="1">
    <citation type="submission" date="2023-07" db="EMBL/GenBank/DDBJ databases">
        <title>Sorghum-associated microbial communities from plants grown in Nebraska, USA.</title>
        <authorList>
            <person name="Schachtman D."/>
        </authorList>
    </citation>
    <scope>NUCLEOTIDE SEQUENCE</scope>
    <source>
        <strain evidence="4">DS1061</strain>
    </source>
</reference>
<proteinExistence type="predicted"/>
<dbReference type="Gene3D" id="3.50.50.60">
    <property type="entry name" value="FAD/NAD(P)-binding domain"/>
    <property type="match status" value="2"/>
</dbReference>
<dbReference type="Pfam" id="PF04324">
    <property type="entry name" value="Fer2_BFD"/>
    <property type="match status" value="1"/>
</dbReference>
<dbReference type="AlphaFoldDB" id="A0AB73IJD9"/>
<dbReference type="PANTHER" id="PTHR42949:SF3">
    <property type="entry name" value="ANAEROBIC GLYCEROL-3-PHOSPHATE DEHYDROGENASE SUBUNIT B"/>
    <property type="match status" value="1"/>
</dbReference>
<protein>
    <submittedName>
        <fullName evidence="4">NADPH-dependent 2,4-dienoyl-CoA reductase/sulfur reductase-like enzyme</fullName>
    </submittedName>
</protein>
<dbReference type="InterPro" id="IPR051691">
    <property type="entry name" value="Metab_Enz_Cyan_OpOx_G3PDH"/>
</dbReference>
<dbReference type="PRINTS" id="PR00368">
    <property type="entry name" value="FADPNR"/>
</dbReference>
<evidence type="ECO:0000259" key="3">
    <source>
        <dbReference type="Pfam" id="PF07992"/>
    </source>
</evidence>
<dbReference type="GO" id="GO:0016491">
    <property type="term" value="F:oxidoreductase activity"/>
    <property type="evidence" value="ECO:0007669"/>
    <property type="project" value="UniProtKB-KW"/>
</dbReference>
<dbReference type="InterPro" id="IPR023753">
    <property type="entry name" value="FAD/NAD-binding_dom"/>
</dbReference>
<evidence type="ECO:0000313" key="4">
    <source>
        <dbReference type="EMBL" id="MDP9649244.1"/>
    </source>
</evidence>
<dbReference type="PIRSF" id="PIRSF037495">
    <property type="entry name" value="Opine_OX_OoxA/HcnB"/>
    <property type="match status" value="1"/>
</dbReference>
<dbReference type="InterPro" id="IPR007419">
    <property type="entry name" value="BFD-like_2Fe2S-bd_dom"/>
</dbReference>
<name>A0AB73IJD9_9BURK</name>
<dbReference type="InterPro" id="IPR017224">
    <property type="entry name" value="Opine_Oxase_asu/HCN_bsu"/>
</dbReference>
<comment type="caution">
    <text evidence="4">The sequence shown here is derived from an EMBL/GenBank/DDBJ whole genome shotgun (WGS) entry which is preliminary data.</text>
</comment>
<dbReference type="SUPFAM" id="SSF51905">
    <property type="entry name" value="FAD/NAD(P)-binding domain"/>
    <property type="match status" value="1"/>
</dbReference>
<evidence type="ECO:0000259" key="2">
    <source>
        <dbReference type="Pfam" id="PF04324"/>
    </source>
</evidence>
<dbReference type="CDD" id="cd19946">
    <property type="entry name" value="GlpA-like_Fer2_BFD-like"/>
    <property type="match status" value="1"/>
</dbReference>
<dbReference type="PRINTS" id="PR00411">
    <property type="entry name" value="PNDRDTASEI"/>
</dbReference>
<sequence length="463" mass="49068">MAPRVIVIGAGPAGVRAAEALVEAGLRPTVIDEGRRDGGQIYRRQPEGFSRSYDTLYGTESERAASLHQSFDSLRSRLDYLPETLVWNISANAVHTVSGTRYGTLPFDALIICSGATDRLMPVKGWHQAGTYSLGGAQVALKSQGCAIGSRIVMMGSGPLLYLVSAQYVKAGAQIAAVLDTSTFMQRVAALPRLLAIPAALKKGIALTRVLSKARVPVYRGVQPLEIKGSPQTGVSAVEAALPGGKRIELACDAVALGYHLRPETQLADLAGCRFVFDDEAQQWLAQVDNDGRSSVKGVYLAGDGARVRGADAAERSGRLAALAVMHDHGMQTGGMQDMEGLRAELARFSRFAAGLREAFPWPAKFAASLPDETIVCRCEAITAGELRRVVCEAGAREANRAKAFSRVGMGRCQGRYCAHAGAEIIAAAACVPLSSVGRLRGQAPVKPLPVALTEALTEEVTQ</sequence>
<evidence type="ECO:0000313" key="5">
    <source>
        <dbReference type="Proteomes" id="UP001229486"/>
    </source>
</evidence>
<feature type="domain" description="BFD-like [2Fe-2S]-binding" evidence="2">
    <location>
        <begin position="375"/>
        <end position="427"/>
    </location>
</feature>
<dbReference type="Pfam" id="PF07992">
    <property type="entry name" value="Pyr_redox_2"/>
    <property type="match status" value="1"/>
</dbReference>
<dbReference type="InterPro" id="IPR041854">
    <property type="entry name" value="BFD-like_2Fe2S-bd_dom_sf"/>
</dbReference>
<gene>
    <name evidence="4" type="ORF">J2793_004710</name>
</gene>
<dbReference type="PANTHER" id="PTHR42949">
    <property type="entry name" value="ANAEROBIC GLYCEROL-3-PHOSPHATE DEHYDROGENASE SUBUNIT B"/>
    <property type="match status" value="1"/>
</dbReference>
<feature type="domain" description="FAD/NAD(P)-binding" evidence="3">
    <location>
        <begin position="4"/>
        <end position="318"/>
    </location>
</feature>
<accession>A0AB73IJD9</accession>
<organism evidence="4 5">
    <name type="scientific">Paraburkholderia caledonica</name>
    <dbReference type="NCBI Taxonomy" id="134536"/>
    <lineage>
        <taxon>Bacteria</taxon>
        <taxon>Pseudomonadati</taxon>
        <taxon>Pseudomonadota</taxon>
        <taxon>Betaproteobacteria</taxon>
        <taxon>Burkholderiales</taxon>
        <taxon>Burkholderiaceae</taxon>
        <taxon>Paraburkholderia</taxon>
    </lineage>
</organism>
<keyword evidence="1" id="KW-0560">Oxidoreductase</keyword>
<dbReference type="Gene3D" id="1.10.10.1100">
    <property type="entry name" value="BFD-like [2Fe-2S]-binding domain"/>
    <property type="match status" value="1"/>
</dbReference>
<evidence type="ECO:0000256" key="1">
    <source>
        <dbReference type="ARBA" id="ARBA00023002"/>
    </source>
</evidence>
<dbReference type="InterPro" id="IPR036188">
    <property type="entry name" value="FAD/NAD-bd_sf"/>
</dbReference>
<dbReference type="EMBL" id="JAURTK010000005">
    <property type="protein sequence ID" value="MDP9649244.1"/>
    <property type="molecule type" value="Genomic_DNA"/>
</dbReference>